<dbReference type="GO" id="GO:0004427">
    <property type="term" value="F:inorganic diphosphate phosphatase activity"/>
    <property type="evidence" value="ECO:0007669"/>
    <property type="project" value="UniProtKB-EC"/>
</dbReference>
<name>A0A645HZ05_9ZZZZ</name>
<organism evidence="1">
    <name type="scientific">bioreactor metagenome</name>
    <dbReference type="NCBI Taxonomy" id="1076179"/>
    <lineage>
        <taxon>unclassified sequences</taxon>
        <taxon>metagenomes</taxon>
        <taxon>ecological metagenomes</taxon>
    </lineage>
</organism>
<dbReference type="EMBL" id="VSSQ01103222">
    <property type="protein sequence ID" value="MPN44238.1"/>
    <property type="molecule type" value="Genomic_DNA"/>
</dbReference>
<dbReference type="EC" id="3.6.1.1" evidence="1"/>
<dbReference type="GO" id="GO:0008967">
    <property type="term" value="F:phosphoglycolate phosphatase activity"/>
    <property type="evidence" value="ECO:0007669"/>
    <property type="project" value="TreeGrafter"/>
</dbReference>
<dbReference type="AlphaFoldDB" id="A0A645HZ05"/>
<dbReference type="Pfam" id="PF13419">
    <property type="entry name" value="HAD_2"/>
    <property type="match status" value="1"/>
</dbReference>
<dbReference type="InterPro" id="IPR041492">
    <property type="entry name" value="HAD_2"/>
</dbReference>
<sequence>MDEFRFSFGIPNSVVFPRLGIEDAGKASLMWAENYRKYHSSIRLFDGIEEVLKELKKRGYILGIVTSKSRQEFNADFATFGLEHFFGTVICVDDSPRPKPHPDPILEYLKRSNAKKPESIYIGDTLYDEQCAHSAGIDFALAVWGTHNREEIKADYFLEAPLEILELFRSR</sequence>
<proteinExistence type="predicted"/>
<dbReference type="GO" id="GO:0005829">
    <property type="term" value="C:cytosol"/>
    <property type="evidence" value="ECO:0007669"/>
    <property type="project" value="TreeGrafter"/>
</dbReference>
<dbReference type="PANTHER" id="PTHR43434">
    <property type="entry name" value="PHOSPHOGLYCOLATE PHOSPHATASE"/>
    <property type="match status" value="1"/>
</dbReference>
<dbReference type="InterPro" id="IPR023214">
    <property type="entry name" value="HAD_sf"/>
</dbReference>
<dbReference type="SUPFAM" id="SSF56784">
    <property type="entry name" value="HAD-like"/>
    <property type="match status" value="1"/>
</dbReference>
<dbReference type="InterPro" id="IPR036412">
    <property type="entry name" value="HAD-like_sf"/>
</dbReference>
<evidence type="ECO:0000313" key="1">
    <source>
        <dbReference type="EMBL" id="MPN44238.1"/>
    </source>
</evidence>
<reference evidence="1" key="1">
    <citation type="submission" date="2019-08" db="EMBL/GenBank/DDBJ databases">
        <authorList>
            <person name="Kucharzyk K."/>
            <person name="Murdoch R.W."/>
            <person name="Higgins S."/>
            <person name="Loffler F."/>
        </authorList>
    </citation>
    <scope>NUCLEOTIDE SEQUENCE</scope>
</reference>
<gene>
    <name evidence="1" type="primary">ppaX_22</name>
    <name evidence="1" type="ORF">SDC9_191799</name>
</gene>
<dbReference type="PANTHER" id="PTHR43434:SF26">
    <property type="entry name" value="PYROPHOSPHATASE PPAX"/>
    <property type="match status" value="1"/>
</dbReference>
<dbReference type="NCBIfam" id="TIGR01549">
    <property type="entry name" value="HAD-SF-IA-v1"/>
    <property type="match status" value="1"/>
</dbReference>
<dbReference type="InterPro" id="IPR006439">
    <property type="entry name" value="HAD-SF_hydro_IA"/>
</dbReference>
<dbReference type="Gene3D" id="3.40.50.1000">
    <property type="entry name" value="HAD superfamily/HAD-like"/>
    <property type="match status" value="1"/>
</dbReference>
<dbReference type="GO" id="GO:0006281">
    <property type="term" value="P:DNA repair"/>
    <property type="evidence" value="ECO:0007669"/>
    <property type="project" value="TreeGrafter"/>
</dbReference>
<comment type="caution">
    <text evidence="1">The sequence shown here is derived from an EMBL/GenBank/DDBJ whole genome shotgun (WGS) entry which is preliminary data.</text>
</comment>
<dbReference type="InterPro" id="IPR050155">
    <property type="entry name" value="HAD-like_hydrolase_sf"/>
</dbReference>
<protein>
    <submittedName>
        <fullName evidence="1">Pyrophosphatase PpaX</fullName>
        <ecNumber evidence="1">3.6.1.1</ecNumber>
    </submittedName>
</protein>
<accession>A0A645HZ05</accession>
<keyword evidence="1" id="KW-0378">Hydrolase</keyword>